<evidence type="ECO:0000313" key="11">
    <source>
        <dbReference type="Proteomes" id="UP000230914"/>
    </source>
</evidence>
<feature type="transmembrane region" description="Helical" evidence="7">
    <location>
        <begin position="111"/>
        <end position="132"/>
    </location>
</feature>
<dbReference type="GO" id="GO:0015093">
    <property type="term" value="F:ferrous iron transmembrane transporter activity"/>
    <property type="evidence" value="ECO:0007669"/>
    <property type="project" value="TreeGrafter"/>
</dbReference>
<gene>
    <name evidence="10" type="ORF">CSA55_00410</name>
</gene>
<dbReference type="InterPro" id="IPR027470">
    <property type="entry name" value="Cation_efflux_CTD"/>
</dbReference>
<dbReference type="Gene3D" id="1.20.1510.10">
    <property type="entry name" value="Cation efflux protein transmembrane domain"/>
    <property type="match status" value="1"/>
</dbReference>
<feature type="transmembrane region" description="Helical" evidence="7">
    <location>
        <begin position="9"/>
        <end position="30"/>
    </location>
</feature>
<dbReference type="AlphaFoldDB" id="A0A2G6KIK2"/>
<keyword evidence="3" id="KW-0813">Transport</keyword>
<comment type="subcellular location">
    <subcellularLocation>
        <location evidence="1">Membrane</location>
        <topology evidence="1">Multi-pass membrane protein</topology>
    </subcellularLocation>
</comment>
<feature type="domain" description="Cation efflux protein transmembrane" evidence="8">
    <location>
        <begin position="11"/>
        <end position="204"/>
    </location>
</feature>
<keyword evidence="4 7" id="KW-0812">Transmembrane</keyword>
<accession>A0A2G6KIK2</accession>
<dbReference type="InterPro" id="IPR050291">
    <property type="entry name" value="CDF_Transporter"/>
</dbReference>
<feature type="transmembrane region" description="Helical" evidence="7">
    <location>
        <begin position="36"/>
        <end position="57"/>
    </location>
</feature>
<dbReference type="SUPFAM" id="SSF161111">
    <property type="entry name" value="Cation efflux protein transmembrane domain-like"/>
    <property type="match status" value="1"/>
</dbReference>
<feature type="transmembrane region" description="Helical" evidence="7">
    <location>
        <begin position="77"/>
        <end position="99"/>
    </location>
</feature>
<keyword evidence="5 7" id="KW-1133">Transmembrane helix</keyword>
<dbReference type="PANTHER" id="PTHR43840:SF15">
    <property type="entry name" value="MITOCHONDRIAL METAL TRANSPORTER 1-RELATED"/>
    <property type="match status" value="1"/>
</dbReference>
<dbReference type="Pfam" id="PF16916">
    <property type="entry name" value="ZT_dimer"/>
    <property type="match status" value="1"/>
</dbReference>
<dbReference type="PANTHER" id="PTHR43840">
    <property type="entry name" value="MITOCHONDRIAL METAL TRANSPORTER 1-RELATED"/>
    <property type="match status" value="1"/>
</dbReference>
<dbReference type="EMBL" id="PDSL01000011">
    <property type="protein sequence ID" value="PIE34639.1"/>
    <property type="molecule type" value="Genomic_DNA"/>
</dbReference>
<organism evidence="10 11">
    <name type="scientific">Ilumatobacter coccineus</name>
    <dbReference type="NCBI Taxonomy" id="467094"/>
    <lineage>
        <taxon>Bacteria</taxon>
        <taxon>Bacillati</taxon>
        <taxon>Actinomycetota</taxon>
        <taxon>Acidimicrobiia</taxon>
        <taxon>Acidimicrobiales</taxon>
        <taxon>Ilumatobacteraceae</taxon>
        <taxon>Ilumatobacter</taxon>
    </lineage>
</organism>
<dbReference type="GO" id="GO:0006882">
    <property type="term" value="P:intracellular zinc ion homeostasis"/>
    <property type="evidence" value="ECO:0007669"/>
    <property type="project" value="TreeGrafter"/>
</dbReference>
<proteinExistence type="inferred from homology"/>
<reference evidence="10 11" key="1">
    <citation type="submission" date="2017-10" db="EMBL/GenBank/DDBJ databases">
        <title>Novel microbial diversity and functional potential in the marine mammal oral microbiome.</title>
        <authorList>
            <person name="Dudek N.K."/>
            <person name="Sun C.L."/>
            <person name="Burstein D."/>
            <person name="Kantor R.S."/>
            <person name="Aliaga Goltsman D.S."/>
            <person name="Bik E.M."/>
            <person name="Thomas B.C."/>
            <person name="Banfield J.F."/>
            <person name="Relman D.A."/>
        </authorList>
    </citation>
    <scope>NUCLEOTIDE SEQUENCE [LARGE SCALE GENOMIC DNA]</scope>
    <source>
        <strain evidence="10">DOLJORAL78_61_10</strain>
    </source>
</reference>
<comment type="similarity">
    <text evidence="2">Belongs to the cation diffusion facilitator (CDF) transporter (TC 2.A.4) family.</text>
</comment>
<dbReference type="InterPro" id="IPR027469">
    <property type="entry name" value="Cation_efflux_TMD_sf"/>
</dbReference>
<evidence type="ECO:0000256" key="3">
    <source>
        <dbReference type="ARBA" id="ARBA00022448"/>
    </source>
</evidence>
<dbReference type="Pfam" id="PF01545">
    <property type="entry name" value="Cation_efflux"/>
    <property type="match status" value="1"/>
</dbReference>
<dbReference type="GO" id="GO:0015086">
    <property type="term" value="F:cadmium ion transmembrane transporter activity"/>
    <property type="evidence" value="ECO:0007669"/>
    <property type="project" value="TreeGrafter"/>
</dbReference>
<evidence type="ECO:0000256" key="7">
    <source>
        <dbReference type="SAM" id="Phobius"/>
    </source>
</evidence>
<evidence type="ECO:0000256" key="6">
    <source>
        <dbReference type="ARBA" id="ARBA00023136"/>
    </source>
</evidence>
<protein>
    <submittedName>
        <fullName evidence="10">Cation-efflux pump</fullName>
    </submittedName>
</protein>
<dbReference type="Gene3D" id="3.30.70.1350">
    <property type="entry name" value="Cation efflux protein, cytoplasmic domain"/>
    <property type="match status" value="1"/>
</dbReference>
<dbReference type="InterPro" id="IPR036837">
    <property type="entry name" value="Cation_efflux_CTD_sf"/>
</dbReference>
<evidence type="ECO:0000256" key="5">
    <source>
        <dbReference type="ARBA" id="ARBA00022989"/>
    </source>
</evidence>
<evidence type="ECO:0000256" key="1">
    <source>
        <dbReference type="ARBA" id="ARBA00004141"/>
    </source>
</evidence>
<dbReference type="Proteomes" id="UP000230914">
    <property type="component" value="Unassembled WGS sequence"/>
</dbReference>
<evidence type="ECO:0000313" key="10">
    <source>
        <dbReference type="EMBL" id="PIE34639.1"/>
    </source>
</evidence>
<sequence>MYHRSLAKYAWLAIAAAVTTMAMKVVASWMTGSVSLLSDALESGVNLLAAVLALVALRAADGDPNDNFAYGKAKAEYLSAGIEGTMIVVAAIAILITAVPRLISPTEIERAGIGVVISLVAGAINLGVAVALTRAGRRYRSIALEADGKHLMTDVWSSVGVGVGVILVAVTGWTRLDPIVAILVAIHIVVSGLFLMKRSVYGLLDARIPNDDLDRLHAILDRHRSAALEFHAVMTRQAGQRAFMSFHVLVPGSRTITSAHNQVEAIEAELRAAVPHLHVVTHIEPLEDPRSFTDLGLERVDP</sequence>
<dbReference type="GO" id="GO:0005886">
    <property type="term" value="C:plasma membrane"/>
    <property type="evidence" value="ECO:0007669"/>
    <property type="project" value="TreeGrafter"/>
</dbReference>
<dbReference type="SUPFAM" id="SSF160240">
    <property type="entry name" value="Cation efflux protein cytoplasmic domain-like"/>
    <property type="match status" value="1"/>
</dbReference>
<evidence type="ECO:0000259" key="9">
    <source>
        <dbReference type="Pfam" id="PF16916"/>
    </source>
</evidence>
<dbReference type="NCBIfam" id="TIGR01297">
    <property type="entry name" value="CDF"/>
    <property type="match status" value="1"/>
</dbReference>
<evidence type="ECO:0000256" key="4">
    <source>
        <dbReference type="ARBA" id="ARBA00022692"/>
    </source>
</evidence>
<feature type="transmembrane region" description="Helical" evidence="7">
    <location>
        <begin position="153"/>
        <end position="173"/>
    </location>
</feature>
<evidence type="ECO:0000256" key="2">
    <source>
        <dbReference type="ARBA" id="ARBA00008114"/>
    </source>
</evidence>
<name>A0A2G6KIK2_9ACTN</name>
<dbReference type="InterPro" id="IPR002524">
    <property type="entry name" value="Cation_efflux"/>
</dbReference>
<feature type="domain" description="Cation efflux protein cytoplasmic" evidence="9">
    <location>
        <begin position="209"/>
        <end position="285"/>
    </location>
</feature>
<dbReference type="GO" id="GO:0015341">
    <property type="term" value="F:zinc efflux antiporter activity"/>
    <property type="evidence" value="ECO:0007669"/>
    <property type="project" value="TreeGrafter"/>
</dbReference>
<evidence type="ECO:0000259" key="8">
    <source>
        <dbReference type="Pfam" id="PF01545"/>
    </source>
</evidence>
<keyword evidence="6 7" id="KW-0472">Membrane</keyword>
<dbReference type="InterPro" id="IPR058533">
    <property type="entry name" value="Cation_efflux_TM"/>
</dbReference>
<feature type="transmembrane region" description="Helical" evidence="7">
    <location>
        <begin position="179"/>
        <end position="196"/>
    </location>
</feature>
<comment type="caution">
    <text evidence="10">The sequence shown here is derived from an EMBL/GenBank/DDBJ whole genome shotgun (WGS) entry which is preliminary data.</text>
</comment>